<name>A0ABM1QD60_CAMSA</name>
<dbReference type="GeneID" id="104707431"/>
<dbReference type="Proteomes" id="UP000694864">
    <property type="component" value="Chromosome 8"/>
</dbReference>
<accession>A0ABM1QD60</accession>
<protein>
    <submittedName>
        <fullName evidence="3">Uncharacterized protein LOC104707431</fullName>
    </submittedName>
</protein>
<feature type="compositionally biased region" description="Basic and acidic residues" evidence="1">
    <location>
        <begin position="48"/>
        <end position="57"/>
    </location>
</feature>
<sequence length="178" mass="19765">MSNGQWSSTSDAFAKFMAASGRLTEANPSSSGDEVQFLGDLSTHKRRTRDDTANSSEARRLRTVQTVAVLSPSSELVTNPTTSVAAEELKCKILSHNFESLVDVGTNSSIHSVYTDLLKVMSSFHLVDKKLSSEHQTNENLRRELDNEKSRTDFAHFHPQRDAIFCLVAMIIVKFTSL</sequence>
<reference evidence="3" key="2">
    <citation type="submission" date="2025-08" db="UniProtKB">
        <authorList>
            <consortium name="RefSeq"/>
        </authorList>
    </citation>
    <scope>IDENTIFICATION</scope>
    <source>
        <tissue evidence="3">Leaf</tissue>
    </source>
</reference>
<proteinExistence type="predicted"/>
<evidence type="ECO:0000313" key="3">
    <source>
        <dbReference type="RefSeq" id="XP_019084698.1"/>
    </source>
</evidence>
<dbReference type="RefSeq" id="XP_019084698.1">
    <property type="nucleotide sequence ID" value="XM_019229153.1"/>
</dbReference>
<reference evidence="2" key="1">
    <citation type="journal article" date="2014" name="Nat. Commun.">
        <title>The emerging biofuel crop Camelina sativa retains a highly undifferentiated hexaploid genome structure.</title>
        <authorList>
            <person name="Kagale S."/>
            <person name="Koh C."/>
            <person name="Nixon J."/>
            <person name="Bollina V."/>
            <person name="Clarke W.E."/>
            <person name="Tuteja R."/>
            <person name="Spillane C."/>
            <person name="Robinson S.J."/>
            <person name="Links M.G."/>
            <person name="Clarke C."/>
            <person name="Higgins E.E."/>
            <person name="Huebert T."/>
            <person name="Sharpe A.G."/>
            <person name="Parkin I.A."/>
        </authorList>
    </citation>
    <scope>NUCLEOTIDE SEQUENCE [LARGE SCALE GENOMIC DNA]</scope>
    <source>
        <strain evidence="2">cv. DH55</strain>
    </source>
</reference>
<keyword evidence="2" id="KW-1185">Reference proteome</keyword>
<evidence type="ECO:0000313" key="2">
    <source>
        <dbReference type="Proteomes" id="UP000694864"/>
    </source>
</evidence>
<feature type="region of interest" description="Disordered" evidence="1">
    <location>
        <begin position="24"/>
        <end position="57"/>
    </location>
</feature>
<evidence type="ECO:0000256" key="1">
    <source>
        <dbReference type="SAM" id="MobiDB-lite"/>
    </source>
</evidence>
<organism evidence="2 3">
    <name type="scientific">Camelina sativa</name>
    <name type="common">False flax</name>
    <name type="synonym">Myagrum sativum</name>
    <dbReference type="NCBI Taxonomy" id="90675"/>
    <lineage>
        <taxon>Eukaryota</taxon>
        <taxon>Viridiplantae</taxon>
        <taxon>Streptophyta</taxon>
        <taxon>Embryophyta</taxon>
        <taxon>Tracheophyta</taxon>
        <taxon>Spermatophyta</taxon>
        <taxon>Magnoliopsida</taxon>
        <taxon>eudicotyledons</taxon>
        <taxon>Gunneridae</taxon>
        <taxon>Pentapetalae</taxon>
        <taxon>rosids</taxon>
        <taxon>malvids</taxon>
        <taxon>Brassicales</taxon>
        <taxon>Brassicaceae</taxon>
        <taxon>Camelineae</taxon>
        <taxon>Camelina</taxon>
    </lineage>
</organism>
<gene>
    <name evidence="3" type="primary">LOC104707431</name>
</gene>